<organism evidence="2 3">
    <name type="scientific">Engelhardtia mirabilis</name>
    <dbReference type="NCBI Taxonomy" id="2528011"/>
    <lineage>
        <taxon>Bacteria</taxon>
        <taxon>Pseudomonadati</taxon>
        <taxon>Planctomycetota</taxon>
        <taxon>Planctomycetia</taxon>
        <taxon>Planctomycetia incertae sedis</taxon>
        <taxon>Engelhardtia</taxon>
    </lineage>
</organism>
<evidence type="ECO:0000313" key="3">
    <source>
        <dbReference type="Proteomes" id="UP000316921"/>
    </source>
</evidence>
<dbReference type="InterPro" id="IPR013222">
    <property type="entry name" value="Glyco_hyd_98_carb-bd"/>
</dbReference>
<feature type="domain" description="Glycosyl hydrolase family 98 putative carbohydrate-binding module" evidence="1">
    <location>
        <begin position="244"/>
        <end position="396"/>
    </location>
</feature>
<dbReference type="Proteomes" id="UP000316921">
    <property type="component" value="Chromosome"/>
</dbReference>
<protein>
    <submittedName>
        <fullName evidence="2">NPCBM/NEW2 domain protein</fullName>
    </submittedName>
</protein>
<keyword evidence="3" id="KW-1185">Reference proteome</keyword>
<dbReference type="InterPro" id="IPR038637">
    <property type="entry name" value="NPCBM_sf"/>
</dbReference>
<dbReference type="Gene3D" id="2.60.120.1060">
    <property type="entry name" value="NPCBM/NEW2 domain"/>
    <property type="match status" value="1"/>
</dbReference>
<dbReference type="KEGG" id="pbap:Pla133_31700"/>
<dbReference type="RefSeq" id="WP_145066782.1">
    <property type="nucleotide sequence ID" value="NZ_CP036287.1"/>
</dbReference>
<accession>A0A518BMA8</accession>
<dbReference type="SUPFAM" id="SSF49785">
    <property type="entry name" value="Galactose-binding domain-like"/>
    <property type="match status" value="1"/>
</dbReference>
<evidence type="ECO:0000313" key="2">
    <source>
        <dbReference type="EMBL" id="QDU68076.1"/>
    </source>
</evidence>
<dbReference type="SMART" id="SM00776">
    <property type="entry name" value="NPCBM"/>
    <property type="match status" value="1"/>
</dbReference>
<proteinExistence type="predicted"/>
<gene>
    <name evidence="2" type="ORF">Pla133_31700</name>
</gene>
<dbReference type="Pfam" id="PF08305">
    <property type="entry name" value="NPCBM"/>
    <property type="match status" value="1"/>
</dbReference>
<sequence length="396" mass="42283">MLRAALTAALLVAPPSLPQTPVPRLLIEAADGSLSETTADSLPADGRADLGGLVLRVADTSVPDPPPIRERAEVVLVGGDRLRGAIAGGEDESLLFELATGILVPLPIDAIESLIFSGRLPRDPGVAVEAPSEGDRLYRLVGNRLDRVDGAVAGFSAEGVRFDGVVGASRFSWEEVAALFVEPLGDLDEGPTLTSPVAVDLADGSRLRGDLERIDRDGVELRVQPAGVPIFLRWRAVAEVSVADGRLRYLSELAPDVAVDASPFGDDLGMVWPHNIDRAVTGGPLLAGGVLWTRGIGVHAPSRLEYVLDGDYRELRGSVSLDDSVLELSARGSVKFRIEADGELLWESAIQRGGDPVRRLPTLSLEGVSRLALIVDEADERHVADRADWLRLRLVR</sequence>
<dbReference type="EMBL" id="CP036287">
    <property type="protein sequence ID" value="QDU68076.1"/>
    <property type="molecule type" value="Genomic_DNA"/>
</dbReference>
<evidence type="ECO:0000259" key="1">
    <source>
        <dbReference type="SMART" id="SM00776"/>
    </source>
</evidence>
<dbReference type="AlphaFoldDB" id="A0A518BMA8"/>
<dbReference type="InterPro" id="IPR008979">
    <property type="entry name" value="Galactose-bd-like_sf"/>
</dbReference>
<name>A0A518BMA8_9BACT</name>
<reference evidence="2 3" key="1">
    <citation type="submission" date="2019-02" db="EMBL/GenBank/DDBJ databases">
        <title>Deep-cultivation of Planctomycetes and their phenomic and genomic characterization uncovers novel biology.</title>
        <authorList>
            <person name="Wiegand S."/>
            <person name="Jogler M."/>
            <person name="Boedeker C."/>
            <person name="Pinto D."/>
            <person name="Vollmers J."/>
            <person name="Rivas-Marin E."/>
            <person name="Kohn T."/>
            <person name="Peeters S.H."/>
            <person name="Heuer A."/>
            <person name="Rast P."/>
            <person name="Oberbeckmann S."/>
            <person name="Bunk B."/>
            <person name="Jeske O."/>
            <person name="Meyerdierks A."/>
            <person name="Storesund J.E."/>
            <person name="Kallscheuer N."/>
            <person name="Luecker S."/>
            <person name="Lage O.M."/>
            <person name="Pohl T."/>
            <person name="Merkel B.J."/>
            <person name="Hornburger P."/>
            <person name="Mueller R.-W."/>
            <person name="Bruemmer F."/>
            <person name="Labrenz M."/>
            <person name="Spormann A.M."/>
            <person name="Op den Camp H."/>
            <person name="Overmann J."/>
            <person name="Amann R."/>
            <person name="Jetten M.S.M."/>
            <person name="Mascher T."/>
            <person name="Medema M.H."/>
            <person name="Devos D.P."/>
            <person name="Kaster A.-K."/>
            <person name="Ovreas L."/>
            <person name="Rohde M."/>
            <person name="Galperin M.Y."/>
            <person name="Jogler C."/>
        </authorList>
    </citation>
    <scope>NUCLEOTIDE SEQUENCE [LARGE SCALE GENOMIC DNA]</scope>
    <source>
        <strain evidence="2 3">Pla133</strain>
    </source>
</reference>